<keyword evidence="2" id="KW-1185">Reference proteome</keyword>
<reference evidence="2" key="1">
    <citation type="journal article" date="2023" name="G3 (Bethesda)">
        <title>Genome assembly and association tests identify interacting loci associated with vigor, precocity, and sex in interspecific pistachio rootstocks.</title>
        <authorList>
            <person name="Palmer W."/>
            <person name="Jacygrad E."/>
            <person name="Sagayaradj S."/>
            <person name="Cavanaugh K."/>
            <person name="Han R."/>
            <person name="Bertier L."/>
            <person name="Beede B."/>
            <person name="Kafkas S."/>
            <person name="Golino D."/>
            <person name="Preece J."/>
            <person name="Michelmore R."/>
        </authorList>
    </citation>
    <scope>NUCLEOTIDE SEQUENCE [LARGE SCALE GENOMIC DNA]</scope>
</reference>
<name>A0ACC1A8B3_9ROSI</name>
<comment type="caution">
    <text evidence="1">The sequence shown here is derived from an EMBL/GenBank/DDBJ whole genome shotgun (WGS) entry which is preliminary data.</text>
</comment>
<dbReference type="Proteomes" id="UP001164250">
    <property type="component" value="Chromosome 12"/>
</dbReference>
<accession>A0ACC1A8B3</accession>
<proteinExistence type="predicted"/>
<evidence type="ECO:0000313" key="2">
    <source>
        <dbReference type="Proteomes" id="UP001164250"/>
    </source>
</evidence>
<organism evidence="1 2">
    <name type="scientific">Pistacia atlantica</name>
    <dbReference type="NCBI Taxonomy" id="434234"/>
    <lineage>
        <taxon>Eukaryota</taxon>
        <taxon>Viridiplantae</taxon>
        <taxon>Streptophyta</taxon>
        <taxon>Embryophyta</taxon>
        <taxon>Tracheophyta</taxon>
        <taxon>Spermatophyta</taxon>
        <taxon>Magnoliopsida</taxon>
        <taxon>eudicotyledons</taxon>
        <taxon>Gunneridae</taxon>
        <taxon>Pentapetalae</taxon>
        <taxon>rosids</taxon>
        <taxon>malvids</taxon>
        <taxon>Sapindales</taxon>
        <taxon>Anacardiaceae</taxon>
        <taxon>Pistacia</taxon>
    </lineage>
</organism>
<dbReference type="EMBL" id="CM047908">
    <property type="protein sequence ID" value="KAJ0083052.1"/>
    <property type="molecule type" value="Genomic_DNA"/>
</dbReference>
<evidence type="ECO:0000313" key="1">
    <source>
        <dbReference type="EMBL" id="KAJ0083052.1"/>
    </source>
</evidence>
<protein>
    <submittedName>
        <fullName evidence="1">Uncharacterized protein</fullName>
    </submittedName>
</protein>
<sequence>MATVVKCVMVLHASTFPGFSSAKLSSSSSSFSSIPAQRRLPGFKGPKFRPPSTFGSVIRAERAKDDDPTTKDFRTVYAKRNKLQSQLARNKKEIERLREVIESAWKDLGRVVQSLKKIDQDLSAKPEPEPENHAVNEEAELESPAKRTKRTRENFYKNYS</sequence>
<gene>
    <name evidence="1" type="ORF">Patl1_12198</name>
</gene>